<proteinExistence type="predicted"/>
<dbReference type="AlphaFoldDB" id="A0AAD8LIA9"/>
<evidence type="ECO:0000259" key="2">
    <source>
        <dbReference type="Pfam" id="PF18659"/>
    </source>
</evidence>
<dbReference type="Proteomes" id="UP001230268">
    <property type="component" value="Unassembled WGS sequence"/>
</dbReference>
<keyword evidence="4" id="KW-1185">Reference proteome</keyword>
<feature type="chain" id="PRO_5042293007" description="Cell-traversal protein for ookinetes and sporozoites domain-containing protein" evidence="1">
    <location>
        <begin position="20"/>
        <end position="178"/>
    </location>
</feature>
<feature type="signal peptide" evidence="1">
    <location>
        <begin position="1"/>
        <end position="19"/>
    </location>
</feature>
<evidence type="ECO:0000313" key="4">
    <source>
        <dbReference type="Proteomes" id="UP001230268"/>
    </source>
</evidence>
<reference evidence="3" key="1">
    <citation type="submission" date="2023-08" db="EMBL/GenBank/DDBJ databases">
        <title>Draft sequence of the Babesia gibsoni genome.</title>
        <authorList>
            <person name="Yamagishi J.Y."/>
            <person name="Xuan X.X."/>
        </authorList>
    </citation>
    <scope>NUCLEOTIDE SEQUENCE</scope>
    <source>
        <strain evidence="3">Azabu</strain>
    </source>
</reference>
<name>A0AAD8LIA9_BABGI</name>
<dbReference type="Pfam" id="PF18659">
    <property type="entry name" value="CelTOS"/>
    <property type="match status" value="1"/>
</dbReference>
<keyword evidence="1" id="KW-0732">Signal</keyword>
<evidence type="ECO:0000313" key="3">
    <source>
        <dbReference type="EMBL" id="KAK1442087.1"/>
    </source>
</evidence>
<organism evidence="3 4">
    <name type="scientific">Babesia gibsoni</name>
    <dbReference type="NCBI Taxonomy" id="33632"/>
    <lineage>
        <taxon>Eukaryota</taxon>
        <taxon>Sar</taxon>
        <taxon>Alveolata</taxon>
        <taxon>Apicomplexa</taxon>
        <taxon>Aconoidasida</taxon>
        <taxon>Piroplasmida</taxon>
        <taxon>Babesiidae</taxon>
        <taxon>Babesia</taxon>
    </lineage>
</organism>
<dbReference type="InterPro" id="IPR041004">
    <property type="entry name" value="CelTOS"/>
</dbReference>
<evidence type="ECO:0000256" key="1">
    <source>
        <dbReference type="SAM" id="SignalP"/>
    </source>
</evidence>
<sequence length="178" mass="19791">MKLLAAVFSFIAFQAFGLAVPHHRGDGYRVRKAHGATHKDVEKLRDQIGTDVETKANELLDLLVADVEKLLKEAYGGHPAFIQNPNTLKETSKKIMKNGVIAITKHMLPVFEAWIADAVKPPVTTPMVYAALVRPIGKSIFDQMYTKLQLPHTAVWDRTDNDSLEIALTDEVETAESK</sequence>
<comment type="caution">
    <text evidence="3">The sequence shown here is derived from an EMBL/GenBank/DDBJ whole genome shotgun (WGS) entry which is preliminary data.</text>
</comment>
<protein>
    <recommendedName>
        <fullName evidence="2">Cell-traversal protein for ookinetes and sporozoites domain-containing protein</fullName>
    </recommendedName>
</protein>
<dbReference type="EMBL" id="JAVEPI010000004">
    <property type="protein sequence ID" value="KAK1442087.1"/>
    <property type="molecule type" value="Genomic_DNA"/>
</dbReference>
<gene>
    <name evidence="3" type="ORF">BgAZ_401170</name>
</gene>
<accession>A0AAD8LIA9</accession>
<feature type="domain" description="Cell-traversal protein for ookinetes and sporozoites" evidence="2">
    <location>
        <begin position="38"/>
        <end position="148"/>
    </location>
</feature>